<evidence type="ECO:0000313" key="2">
    <source>
        <dbReference type="EMBL" id="OMO62658.1"/>
    </source>
</evidence>
<dbReference type="AlphaFoldDB" id="A0A1R3GX08"/>
<dbReference type="EMBL" id="AWUE01021348">
    <property type="protein sequence ID" value="OMO62658.1"/>
    <property type="molecule type" value="Genomic_DNA"/>
</dbReference>
<protein>
    <submittedName>
        <fullName evidence="2">Uncharacterized protein</fullName>
    </submittedName>
</protein>
<name>A0A1R3GX08_9ROSI</name>
<proteinExistence type="predicted"/>
<gene>
    <name evidence="2" type="ORF">COLO4_32960</name>
</gene>
<keyword evidence="3" id="KW-1185">Reference proteome</keyword>
<accession>A0A1R3GX08</accession>
<organism evidence="2 3">
    <name type="scientific">Corchorus olitorius</name>
    <dbReference type="NCBI Taxonomy" id="93759"/>
    <lineage>
        <taxon>Eukaryota</taxon>
        <taxon>Viridiplantae</taxon>
        <taxon>Streptophyta</taxon>
        <taxon>Embryophyta</taxon>
        <taxon>Tracheophyta</taxon>
        <taxon>Spermatophyta</taxon>
        <taxon>Magnoliopsida</taxon>
        <taxon>eudicotyledons</taxon>
        <taxon>Gunneridae</taxon>
        <taxon>Pentapetalae</taxon>
        <taxon>rosids</taxon>
        <taxon>malvids</taxon>
        <taxon>Malvales</taxon>
        <taxon>Malvaceae</taxon>
        <taxon>Grewioideae</taxon>
        <taxon>Apeibeae</taxon>
        <taxon>Corchorus</taxon>
    </lineage>
</organism>
<dbReference type="Proteomes" id="UP000187203">
    <property type="component" value="Unassembled WGS sequence"/>
</dbReference>
<feature type="region of interest" description="Disordered" evidence="1">
    <location>
        <begin position="1"/>
        <end position="42"/>
    </location>
</feature>
<comment type="caution">
    <text evidence="2">The sequence shown here is derived from an EMBL/GenBank/DDBJ whole genome shotgun (WGS) entry which is preliminary data.</text>
</comment>
<reference evidence="3" key="1">
    <citation type="submission" date="2013-09" db="EMBL/GenBank/DDBJ databases">
        <title>Corchorus olitorius genome sequencing.</title>
        <authorList>
            <person name="Alam M."/>
            <person name="Haque M.S."/>
            <person name="Islam M.S."/>
            <person name="Emdad E.M."/>
            <person name="Islam M.M."/>
            <person name="Ahmed B."/>
            <person name="Halim A."/>
            <person name="Hossen Q.M.M."/>
            <person name="Hossain M.Z."/>
            <person name="Ahmed R."/>
            <person name="Khan M.M."/>
            <person name="Islam R."/>
            <person name="Rashid M.M."/>
            <person name="Khan S.A."/>
            <person name="Rahman M.S."/>
            <person name="Alam M."/>
            <person name="Yahiya A.S."/>
            <person name="Khan M.S."/>
            <person name="Azam M.S."/>
            <person name="Haque T."/>
            <person name="Lashkar M.Z.H."/>
            <person name="Akhand A.I."/>
            <person name="Morshed G."/>
            <person name="Roy S."/>
            <person name="Uddin K.S."/>
            <person name="Rabeya T."/>
            <person name="Hossain A.S."/>
            <person name="Chowdhury A."/>
            <person name="Snigdha A.R."/>
            <person name="Mortoza M.S."/>
            <person name="Matin S.A."/>
            <person name="Hoque S.M.E."/>
            <person name="Islam M.K."/>
            <person name="Roy D.K."/>
            <person name="Haider R."/>
            <person name="Moosa M.M."/>
            <person name="Elias S.M."/>
            <person name="Hasan A.M."/>
            <person name="Jahan S."/>
            <person name="Shafiuddin M."/>
            <person name="Mahmood N."/>
            <person name="Shommy N.S."/>
        </authorList>
    </citation>
    <scope>NUCLEOTIDE SEQUENCE [LARGE SCALE GENOMIC DNA]</scope>
    <source>
        <strain evidence="3">cv. O-4</strain>
    </source>
</reference>
<evidence type="ECO:0000313" key="3">
    <source>
        <dbReference type="Proteomes" id="UP000187203"/>
    </source>
</evidence>
<feature type="compositionally biased region" description="Polar residues" evidence="1">
    <location>
        <begin position="22"/>
        <end position="42"/>
    </location>
</feature>
<evidence type="ECO:0000256" key="1">
    <source>
        <dbReference type="SAM" id="MobiDB-lite"/>
    </source>
</evidence>
<sequence>MVSSNFFGFAKIPTESSHPKTLYTNSGQPSGGMTPNSGELIL</sequence>